<proteinExistence type="predicted"/>
<accession>A0A7W7RQP0</accession>
<comment type="caution">
    <text evidence="2">The sequence shown here is derived from an EMBL/GenBank/DDBJ whole genome shotgun (WGS) entry which is preliminary data.</text>
</comment>
<organism evidence="2 3">
    <name type="scientific">Streptosporangium album</name>
    <dbReference type="NCBI Taxonomy" id="47479"/>
    <lineage>
        <taxon>Bacteria</taxon>
        <taxon>Bacillati</taxon>
        <taxon>Actinomycetota</taxon>
        <taxon>Actinomycetes</taxon>
        <taxon>Streptosporangiales</taxon>
        <taxon>Streptosporangiaceae</taxon>
        <taxon>Streptosporangium</taxon>
    </lineage>
</organism>
<keyword evidence="3" id="KW-1185">Reference proteome</keyword>
<dbReference type="InterPro" id="IPR007804">
    <property type="entry name" value="GvpG"/>
</dbReference>
<sequence>MELFTMIFGLPFAPIQGLIKLGELVQDQVDLETRHPAAVRRRLEELEEARLSGEITEEEEAEAVEQVLEQMTAQQDLPGIAMPSRGGEEEDEGG</sequence>
<dbReference type="Proteomes" id="UP000534286">
    <property type="component" value="Unassembled WGS sequence"/>
</dbReference>
<evidence type="ECO:0000313" key="3">
    <source>
        <dbReference type="Proteomes" id="UP000534286"/>
    </source>
</evidence>
<feature type="region of interest" description="Disordered" evidence="1">
    <location>
        <begin position="72"/>
        <end position="94"/>
    </location>
</feature>
<protein>
    <recommendedName>
        <fullName evidence="4">Gas vesicle protein G</fullName>
    </recommendedName>
</protein>
<reference evidence="2 3" key="1">
    <citation type="submission" date="2020-08" db="EMBL/GenBank/DDBJ databases">
        <title>Sequencing the genomes of 1000 actinobacteria strains.</title>
        <authorList>
            <person name="Klenk H.-P."/>
        </authorList>
    </citation>
    <scope>NUCLEOTIDE SEQUENCE [LARGE SCALE GENOMIC DNA]</scope>
    <source>
        <strain evidence="2 3">DSM 43023</strain>
    </source>
</reference>
<evidence type="ECO:0000313" key="2">
    <source>
        <dbReference type="EMBL" id="MBB4936127.1"/>
    </source>
</evidence>
<name>A0A7W7RQP0_9ACTN</name>
<dbReference type="Pfam" id="PF05120">
    <property type="entry name" value="GvpG"/>
    <property type="match status" value="1"/>
</dbReference>
<dbReference type="RefSeq" id="WP_184752477.1">
    <property type="nucleotide sequence ID" value="NZ_BAABEK010000002.1"/>
</dbReference>
<dbReference type="AlphaFoldDB" id="A0A7W7RQP0"/>
<dbReference type="EMBL" id="JACHJU010000001">
    <property type="protein sequence ID" value="MBB4936127.1"/>
    <property type="molecule type" value="Genomic_DNA"/>
</dbReference>
<gene>
    <name evidence="2" type="ORF">FHR32_000432</name>
</gene>
<evidence type="ECO:0008006" key="4">
    <source>
        <dbReference type="Google" id="ProtNLM"/>
    </source>
</evidence>
<evidence type="ECO:0000256" key="1">
    <source>
        <dbReference type="SAM" id="MobiDB-lite"/>
    </source>
</evidence>